<protein>
    <submittedName>
        <fullName evidence="3">Alpha/beta hydrolase</fullName>
    </submittedName>
</protein>
<dbReference type="GO" id="GO:0016787">
    <property type="term" value="F:hydrolase activity"/>
    <property type="evidence" value="ECO:0007669"/>
    <property type="project" value="UniProtKB-KW"/>
</dbReference>
<reference evidence="3 5" key="1">
    <citation type="submission" date="2019-12" db="EMBL/GenBank/DDBJ databases">
        <title>WGS of CPCC 203550 I12A-02606.</title>
        <authorList>
            <person name="Jiang Z."/>
        </authorList>
    </citation>
    <scope>NUCLEOTIDE SEQUENCE [LARGE SCALE GENOMIC DNA]</scope>
    <source>
        <strain evidence="3 5">I12A-02606</strain>
    </source>
</reference>
<evidence type="ECO:0000256" key="1">
    <source>
        <dbReference type="SAM" id="MobiDB-lite"/>
    </source>
</evidence>
<name>A0A6P0GHN8_9ACTN</name>
<proteinExistence type="predicted"/>
<sequence length="333" mass="34948">MTRPGRRARERNPPPSGEIPGHRPPPEAGPQDGGARITAGERAGAETPRGGRVERGTPSELLLPDGRDLAWSEWGPQDGRPVLFCPGAGMSGVLGFGTDVLSERGLRLLALDRPGLGRSSADPGKTYGSWAADVGHLVDALGLRRVLGVGFSQGAPFAVALAGAGLLDAVALVAGQDDLRAQRHLLVPDVAGMLDAADADPAGFEREIARVAGADWLWQVILTTAAPVDRVRYESTDLGPAVRAALDDGFRQGAAGYARDLVTALGPWPVRPEDLTVPVHLWYGAQDTSTVHSPDLGRTLADRIPGARHTVLDDEGGALLWTRARDVLDALAA</sequence>
<dbReference type="SUPFAM" id="SSF53474">
    <property type="entry name" value="alpha/beta-Hydrolases"/>
    <property type="match status" value="1"/>
</dbReference>
<evidence type="ECO:0000313" key="5">
    <source>
        <dbReference type="Proteomes" id="UP000471126"/>
    </source>
</evidence>
<evidence type="ECO:0000313" key="4">
    <source>
        <dbReference type="EMBL" id="NEM08415.1"/>
    </source>
</evidence>
<keyword evidence="3" id="KW-0378">Hydrolase</keyword>
<evidence type="ECO:0000313" key="3">
    <source>
        <dbReference type="EMBL" id="NEM06691.1"/>
    </source>
</evidence>
<evidence type="ECO:0000259" key="2">
    <source>
        <dbReference type="Pfam" id="PF00561"/>
    </source>
</evidence>
<comment type="caution">
    <text evidence="3">The sequence shown here is derived from an EMBL/GenBank/DDBJ whole genome shotgun (WGS) entry which is preliminary data.</text>
</comment>
<dbReference type="PANTHER" id="PTHR43798">
    <property type="entry name" value="MONOACYLGLYCEROL LIPASE"/>
    <property type="match status" value="1"/>
</dbReference>
<dbReference type="PANTHER" id="PTHR43798:SF33">
    <property type="entry name" value="HYDROLASE, PUTATIVE (AFU_ORTHOLOGUE AFUA_2G14860)-RELATED"/>
    <property type="match status" value="1"/>
</dbReference>
<dbReference type="InterPro" id="IPR050266">
    <property type="entry name" value="AB_hydrolase_sf"/>
</dbReference>
<dbReference type="Gene3D" id="3.40.50.1820">
    <property type="entry name" value="alpha/beta hydrolase"/>
    <property type="match status" value="1"/>
</dbReference>
<dbReference type="EMBL" id="JAAGWE010000038">
    <property type="protein sequence ID" value="NEM08415.1"/>
    <property type="molecule type" value="Genomic_DNA"/>
</dbReference>
<accession>A0A6P0GHN8</accession>
<dbReference type="Proteomes" id="UP000471126">
    <property type="component" value="Unassembled WGS sequence"/>
</dbReference>
<organism evidence="3 5">
    <name type="scientific">Geodermatophilus normandii</name>
    <dbReference type="NCBI Taxonomy" id="1137989"/>
    <lineage>
        <taxon>Bacteria</taxon>
        <taxon>Bacillati</taxon>
        <taxon>Actinomycetota</taxon>
        <taxon>Actinomycetes</taxon>
        <taxon>Geodermatophilales</taxon>
        <taxon>Geodermatophilaceae</taxon>
        <taxon>Geodermatophilus</taxon>
    </lineage>
</organism>
<feature type="region of interest" description="Disordered" evidence="1">
    <location>
        <begin position="1"/>
        <end position="61"/>
    </location>
</feature>
<dbReference type="Pfam" id="PF00561">
    <property type="entry name" value="Abhydrolase_1"/>
    <property type="match status" value="1"/>
</dbReference>
<dbReference type="EMBL" id="JAAGWE010000018">
    <property type="protein sequence ID" value="NEM06691.1"/>
    <property type="molecule type" value="Genomic_DNA"/>
</dbReference>
<dbReference type="InterPro" id="IPR029058">
    <property type="entry name" value="AB_hydrolase_fold"/>
</dbReference>
<dbReference type="AlphaFoldDB" id="A0A6P0GHN8"/>
<gene>
    <name evidence="3" type="ORF">GCU54_11785</name>
    <name evidence="4" type="ORF">GCU54_20810</name>
</gene>
<dbReference type="InterPro" id="IPR000073">
    <property type="entry name" value="AB_hydrolase_1"/>
</dbReference>
<feature type="domain" description="AB hydrolase-1" evidence="2">
    <location>
        <begin position="81"/>
        <end position="316"/>
    </location>
</feature>
<dbReference type="GO" id="GO:0016020">
    <property type="term" value="C:membrane"/>
    <property type="evidence" value="ECO:0007669"/>
    <property type="project" value="TreeGrafter"/>
</dbReference>